<dbReference type="EMBL" id="QEOB01000047">
    <property type="protein sequence ID" value="PVX60090.1"/>
    <property type="molecule type" value="Genomic_DNA"/>
</dbReference>
<name>A0ABX5K655_9BURK</name>
<sequence length="113" mass="12128">MYVRLLAPSLIATGVFLMIGAATPGDSGLRAAFVEVGGQTELPLERVALGIGEAASRHSRAHDAPAEAIPAEAIESTDATEPTRAARGQRKRLMRLQATPAVRRVRGDYKYWT</sequence>
<feature type="region of interest" description="Disordered" evidence="1">
    <location>
        <begin position="58"/>
        <end position="90"/>
    </location>
</feature>
<dbReference type="Proteomes" id="UP000245712">
    <property type="component" value="Unassembled WGS sequence"/>
</dbReference>
<comment type="caution">
    <text evidence="2">The sequence shown here is derived from an EMBL/GenBank/DDBJ whole genome shotgun (WGS) entry which is preliminary data.</text>
</comment>
<reference evidence="2 3" key="1">
    <citation type="submission" date="2018-05" db="EMBL/GenBank/DDBJ databases">
        <title>Genomic Encyclopedia of Type Strains, Phase IV (KMG-V): Genome sequencing to study the core and pangenomes of soil and plant-associated prokaryotes.</title>
        <authorList>
            <person name="Whitman W."/>
        </authorList>
    </citation>
    <scope>NUCLEOTIDE SEQUENCE [LARGE SCALE GENOMIC DNA]</scope>
    <source>
        <strain evidence="2 3">SCZa-39</strain>
    </source>
</reference>
<evidence type="ECO:0000313" key="2">
    <source>
        <dbReference type="EMBL" id="PVX60090.1"/>
    </source>
</evidence>
<gene>
    <name evidence="2" type="ORF">C7402_14740</name>
</gene>
<dbReference type="RefSeq" id="WP_116615182.1">
    <property type="nucleotide sequence ID" value="NZ_QEOB01000047.1"/>
</dbReference>
<keyword evidence="3" id="KW-1185">Reference proteome</keyword>
<accession>A0ABX5K655</accession>
<evidence type="ECO:0000313" key="3">
    <source>
        <dbReference type="Proteomes" id="UP000245712"/>
    </source>
</evidence>
<organism evidence="2 3">
    <name type="scientific">Paraburkholderia unamae</name>
    <dbReference type="NCBI Taxonomy" id="219649"/>
    <lineage>
        <taxon>Bacteria</taxon>
        <taxon>Pseudomonadati</taxon>
        <taxon>Pseudomonadota</taxon>
        <taxon>Betaproteobacteria</taxon>
        <taxon>Burkholderiales</taxon>
        <taxon>Burkholderiaceae</taxon>
        <taxon>Paraburkholderia</taxon>
    </lineage>
</organism>
<evidence type="ECO:0000256" key="1">
    <source>
        <dbReference type="SAM" id="MobiDB-lite"/>
    </source>
</evidence>
<proteinExistence type="predicted"/>
<protein>
    <submittedName>
        <fullName evidence="2">Uncharacterized protein</fullName>
    </submittedName>
</protein>